<reference evidence="3 4" key="1">
    <citation type="journal article" date="2015" name="Int. J. Syst. Evol. Microbiol.">
        <title>Carboxylicivirga linearis sp. nov., isolated from a sea cucumber culture pond.</title>
        <authorList>
            <person name="Wang F.Q."/>
            <person name="Zhou Y.X."/>
            <person name="Lin X.Z."/>
            <person name="Chen G.J."/>
            <person name="Du Z.J."/>
        </authorList>
    </citation>
    <scope>NUCLEOTIDE SEQUENCE [LARGE SCALE GENOMIC DNA]</scope>
    <source>
        <strain evidence="3 4">FB218</strain>
    </source>
</reference>
<evidence type="ECO:0000313" key="3">
    <source>
        <dbReference type="EMBL" id="MBS2101285.1"/>
    </source>
</evidence>
<feature type="compositionally biased region" description="Basic and acidic residues" evidence="1">
    <location>
        <begin position="125"/>
        <end position="135"/>
    </location>
</feature>
<name>A0ABS5K2K1_9BACT</name>
<dbReference type="Proteomes" id="UP000708576">
    <property type="component" value="Unassembled WGS sequence"/>
</dbReference>
<sequence length="143" mass="15979">RMYIPDQFMGHTFTNEEKTALINDRNMGKVIELQDLSGKKDKYFIGVDSKTNEIIPLKQKNINLSDKIKGVGLSEEQKQTLMNGGKVNLQGMTGKNDKKFSATLQVDPAGRTIAFSDFKQAKKQQVKEENTETVKKGKGIKVG</sequence>
<dbReference type="Pfam" id="PF13101">
    <property type="entry name" value="DUF3945"/>
    <property type="match status" value="1"/>
</dbReference>
<feature type="domain" description="DUF3945" evidence="2">
    <location>
        <begin position="66"/>
        <end position="116"/>
    </location>
</feature>
<organism evidence="3 4">
    <name type="scientific">Carboxylicivirga linearis</name>
    <dbReference type="NCBI Taxonomy" id="1628157"/>
    <lineage>
        <taxon>Bacteria</taxon>
        <taxon>Pseudomonadati</taxon>
        <taxon>Bacteroidota</taxon>
        <taxon>Bacteroidia</taxon>
        <taxon>Marinilabiliales</taxon>
        <taxon>Marinilabiliaceae</taxon>
        <taxon>Carboxylicivirga</taxon>
    </lineage>
</organism>
<gene>
    <name evidence="3" type="ORF">KEM10_23570</name>
</gene>
<accession>A0ABS5K2K1</accession>
<feature type="region of interest" description="Disordered" evidence="1">
    <location>
        <begin position="124"/>
        <end position="143"/>
    </location>
</feature>
<evidence type="ECO:0000313" key="4">
    <source>
        <dbReference type="Proteomes" id="UP000708576"/>
    </source>
</evidence>
<comment type="caution">
    <text evidence="3">The sequence shown here is derived from an EMBL/GenBank/DDBJ whole genome shotgun (WGS) entry which is preliminary data.</text>
</comment>
<proteinExistence type="predicted"/>
<evidence type="ECO:0000259" key="2">
    <source>
        <dbReference type="Pfam" id="PF13101"/>
    </source>
</evidence>
<protein>
    <submittedName>
        <fullName evidence="3">DUF3945 domain-containing protein</fullName>
    </submittedName>
</protein>
<evidence type="ECO:0000256" key="1">
    <source>
        <dbReference type="SAM" id="MobiDB-lite"/>
    </source>
</evidence>
<dbReference type="InterPro" id="IPR025222">
    <property type="entry name" value="DUF3945"/>
</dbReference>
<feature type="non-terminal residue" evidence="3">
    <location>
        <position position="1"/>
    </location>
</feature>
<dbReference type="RefSeq" id="WP_212220775.1">
    <property type="nucleotide sequence ID" value="NZ_JAGUCO010000074.1"/>
</dbReference>
<dbReference type="EMBL" id="JAGUCO010000074">
    <property type="protein sequence ID" value="MBS2101285.1"/>
    <property type="molecule type" value="Genomic_DNA"/>
</dbReference>
<keyword evidence="4" id="KW-1185">Reference proteome</keyword>